<dbReference type="PANTHER" id="PTHR31187">
    <property type="match status" value="1"/>
</dbReference>
<feature type="transmembrane region" description="Helical" evidence="9">
    <location>
        <begin position="233"/>
        <end position="250"/>
    </location>
</feature>
<dbReference type="Proteomes" id="UP000831290">
    <property type="component" value="Chromosome"/>
</dbReference>
<organism evidence="10 11">
    <name type="scientific">Abyssalbus ytuae</name>
    <dbReference type="NCBI Taxonomy" id="2926907"/>
    <lineage>
        <taxon>Bacteria</taxon>
        <taxon>Pseudomonadati</taxon>
        <taxon>Bacteroidota</taxon>
        <taxon>Flavobacteriia</taxon>
        <taxon>Flavobacteriales</taxon>
        <taxon>Flavobacteriaceae</taxon>
        <taxon>Abyssalbus</taxon>
    </lineage>
</organism>
<keyword evidence="4 9" id="KW-0812">Transmembrane</keyword>
<comment type="subcellular location">
    <subcellularLocation>
        <location evidence="1 9">Membrane</location>
        <topology evidence="1 9">Multi-pass membrane protein</topology>
    </subcellularLocation>
</comment>
<protein>
    <recommendedName>
        <fullName evidence="9">ADP,ATP carrier protein</fullName>
    </recommendedName>
</protein>
<evidence type="ECO:0000256" key="1">
    <source>
        <dbReference type="ARBA" id="ARBA00004141"/>
    </source>
</evidence>
<evidence type="ECO:0000256" key="7">
    <source>
        <dbReference type="ARBA" id="ARBA00022989"/>
    </source>
</evidence>
<feature type="transmembrane region" description="Helical" evidence="9">
    <location>
        <begin position="114"/>
        <end position="135"/>
    </location>
</feature>
<dbReference type="InterPro" id="IPR004667">
    <property type="entry name" value="ADP_ATP_car_bac_type"/>
</dbReference>
<dbReference type="InterPro" id="IPR036259">
    <property type="entry name" value="MFS_trans_sf"/>
</dbReference>
<keyword evidence="11" id="KW-1185">Reference proteome</keyword>
<keyword evidence="8 9" id="KW-0472">Membrane</keyword>
<dbReference type="PANTHER" id="PTHR31187:SF1">
    <property type="entry name" value="ADP,ATP CARRIER PROTEIN 1"/>
    <property type="match status" value="1"/>
</dbReference>
<sequence>MIRNLFKKAFDIREGEIRISFLMQFYIFLLISVLLIVKPTVNALFLSGLGARHLPYAYILMAFFAIVSSYFYNKAVRHFSFLKITITTLVCFGLAFVLLTFLLDFSLVNDVFLYVYYLGVSLFAVLATSQFWMLANMVYNVREAKRLFGFIGAGAIAGGIFGGYLTTVLSSLFGTRIVIMVAAMLILSCIPLVQVIWRLRVKKLSAYIQRQRKGTDSNGYKSSLQLIINSKHLTYLAYITGVGVLIAKLVDFQFSDFAHNAIPDPDSLASFFGFWFSTFNVIALVIQLFLTNRIVGYFGVASSLLILPLSIALGCLLFLTFPELWVLIIIKGIDSSFKQSLSRAAIELSVLPIPYHIKSQAKSYIDVVVDSVATGIAGLLLIFLIKRMDLSTSFITVIVLLFIFLWIVLIYRLREAYFDSFRINLKNSLIANENKKEGLKKDTSLKSALRVFKNGTEDEILFVLENINSFRLKSLKQRIINLLNHPSSNVKTAVIEQLYFYDKGTAIGKIKDIVHTTKNDGVVFAAMQYLILHTDLKDDNIFNLYLDHKNDYIANAALLCLAKEASNNNKIALKYDLNSRIENKLRKLENTDHPVREEEIANFLITLGYAQKRKYLSFISAHFNNKSPYIVKHAIKAAGLTAEERFISILMDFVGEKKYRKPAIKALKRFGQGITLTLAKYVADDTVNDNIKQYIPRIVEEFRNQNSVFILFNLMRSKDIIIRLQASKSLNKLQKGKHDLLFDQKKLIKTILRETAYYRNTINSIASIQNEIKKSIPMETTNDKATEIFIAREGILTILQQQLEHSLQTIFKLLSLKYERTDMDVAYYGLKSGTQEAKVHAVEFLDNLLHVKLKTAILPLVEHHIIDNESYQVSSFKLTVLSEKECLLMLIKNRGKRIKLSVLNLIEQLGNTDYVVHITPLLKHKNPEIRFFAQKTIERLMYNASA</sequence>
<feature type="transmembrane region" description="Helical" evidence="9">
    <location>
        <begin position="391"/>
        <end position="413"/>
    </location>
</feature>
<reference evidence="10" key="1">
    <citation type="submission" date="2022-03" db="EMBL/GenBank/DDBJ databases">
        <title>Description of Abyssus ytuae gen. nov., sp. nov., a novel member of the family Flavobacteriaceae isolated from the sediment of Mariana Trench.</title>
        <authorList>
            <person name="Zhang J."/>
            <person name="Xu X."/>
        </authorList>
    </citation>
    <scope>NUCLEOTIDE SEQUENCE</scope>
    <source>
        <strain evidence="10">MT3330</strain>
    </source>
</reference>
<dbReference type="AlphaFoldDB" id="A0A9E6ZW61"/>
<evidence type="ECO:0000256" key="5">
    <source>
        <dbReference type="ARBA" id="ARBA00022741"/>
    </source>
</evidence>
<keyword evidence="7 9" id="KW-1133">Transmembrane helix</keyword>
<keyword evidence="3 9" id="KW-0813">Transport</keyword>
<evidence type="ECO:0000313" key="11">
    <source>
        <dbReference type="Proteomes" id="UP000831290"/>
    </source>
</evidence>
<dbReference type="SUPFAM" id="SSF103473">
    <property type="entry name" value="MFS general substrate transporter"/>
    <property type="match status" value="1"/>
</dbReference>
<dbReference type="InterPro" id="IPR016024">
    <property type="entry name" value="ARM-type_fold"/>
</dbReference>
<dbReference type="GO" id="GO:0005524">
    <property type="term" value="F:ATP binding"/>
    <property type="evidence" value="ECO:0007669"/>
    <property type="project" value="UniProtKB-KW"/>
</dbReference>
<dbReference type="EMBL" id="CP094358">
    <property type="protein sequence ID" value="UOB17911.1"/>
    <property type="molecule type" value="Genomic_DNA"/>
</dbReference>
<evidence type="ECO:0000313" key="10">
    <source>
        <dbReference type="EMBL" id="UOB17911.1"/>
    </source>
</evidence>
<comment type="similarity">
    <text evidence="2 9">Belongs to the ADP/ATP translocase tlc family.</text>
</comment>
<dbReference type="Pfam" id="PF03219">
    <property type="entry name" value="TLC"/>
    <property type="match status" value="1"/>
</dbReference>
<evidence type="ECO:0000256" key="4">
    <source>
        <dbReference type="ARBA" id="ARBA00022692"/>
    </source>
</evidence>
<feature type="transmembrane region" description="Helical" evidence="9">
    <location>
        <begin position="84"/>
        <end position="108"/>
    </location>
</feature>
<dbReference type="GO" id="GO:0005471">
    <property type="term" value="F:ATP:ADP antiporter activity"/>
    <property type="evidence" value="ECO:0007669"/>
    <property type="project" value="InterPro"/>
</dbReference>
<dbReference type="KEGG" id="fbm:MQE35_01110"/>
<feature type="transmembrane region" description="Helical" evidence="9">
    <location>
        <begin position="21"/>
        <end position="41"/>
    </location>
</feature>
<evidence type="ECO:0000256" key="3">
    <source>
        <dbReference type="ARBA" id="ARBA00022448"/>
    </source>
</evidence>
<dbReference type="Gene3D" id="1.25.10.10">
    <property type="entry name" value="Leucine-rich Repeat Variant"/>
    <property type="match status" value="1"/>
</dbReference>
<dbReference type="Gene3D" id="1.20.1250.20">
    <property type="entry name" value="MFS general substrate transporter like domains"/>
    <property type="match status" value="1"/>
</dbReference>
<evidence type="ECO:0000256" key="2">
    <source>
        <dbReference type="ARBA" id="ARBA00007127"/>
    </source>
</evidence>
<proteinExistence type="inferred from homology"/>
<evidence type="ECO:0000256" key="8">
    <source>
        <dbReference type="ARBA" id="ARBA00023136"/>
    </source>
</evidence>
<keyword evidence="5 9" id="KW-0547">Nucleotide-binding</keyword>
<name>A0A9E6ZW61_9FLAO</name>
<feature type="transmembrane region" description="Helical" evidence="9">
    <location>
        <begin position="177"/>
        <end position="197"/>
    </location>
</feature>
<dbReference type="SUPFAM" id="SSF48371">
    <property type="entry name" value="ARM repeat"/>
    <property type="match status" value="1"/>
</dbReference>
<feature type="transmembrane region" description="Helical" evidence="9">
    <location>
        <begin position="147"/>
        <end position="165"/>
    </location>
</feature>
<evidence type="ECO:0000256" key="9">
    <source>
        <dbReference type="RuleBase" id="RU363121"/>
    </source>
</evidence>
<gene>
    <name evidence="10" type="ORF">MQE35_01110</name>
</gene>
<feature type="transmembrane region" description="Helical" evidence="9">
    <location>
        <begin position="364"/>
        <end position="385"/>
    </location>
</feature>
<evidence type="ECO:0000256" key="6">
    <source>
        <dbReference type="ARBA" id="ARBA00022840"/>
    </source>
</evidence>
<feature type="transmembrane region" description="Helical" evidence="9">
    <location>
        <begin position="270"/>
        <end position="290"/>
    </location>
</feature>
<dbReference type="InterPro" id="IPR011989">
    <property type="entry name" value="ARM-like"/>
</dbReference>
<accession>A0A9E6ZW61</accession>
<feature type="transmembrane region" description="Helical" evidence="9">
    <location>
        <begin position="297"/>
        <end position="321"/>
    </location>
</feature>
<keyword evidence="6 9" id="KW-0067">ATP-binding</keyword>
<dbReference type="RefSeq" id="WP_255843727.1">
    <property type="nucleotide sequence ID" value="NZ_CP094358.1"/>
</dbReference>
<dbReference type="GO" id="GO:0016020">
    <property type="term" value="C:membrane"/>
    <property type="evidence" value="ECO:0007669"/>
    <property type="project" value="UniProtKB-SubCell"/>
</dbReference>
<feature type="transmembrane region" description="Helical" evidence="9">
    <location>
        <begin position="53"/>
        <end position="72"/>
    </location>
</feature>